<evidence type="ECO:0000259" key="3">
    <source>
        <dbReference type="SMART" id="SM01043"/>
    </source>
</evidence>
<dbReference type="InterPro" id="IPR027417">
    <property type="entry name" value="P-loop_NTPase"/>
</dbReference>
<dbReference type="Gene3D" id="1.25.40.10">
    <property type="entry name" value="Tetratricopeptide repeat domain"/>
    <property type="match status" value="3"/>
</dbReference>
<comment type="caution">
    <text evidence="4">The sequence shown here is derived from an EMBL/GenBank/DDBJ whole genome shotgun (WGS) entry which is preliminary data.</text>
</comment>
<dbReference type="InterPro" id="IPR011990">
    <property type="entry name" value="TPR-like_helical_dom_sf"/>
</dbReference>
<dbReference type="OrthoDB" id="190810at2"/>
<dbReference type="InterPro" id="IPR005158">
    <property type="entry name" value="BTAD"/>
</dbReference>
<dbReference type="GO" id="GO:0004016">
    <property type="term" value="F:adenylate cyclase activity"/>
    <property type="evidence" value="ECO:0007669"/>
    <property type="project" value="TreeGrafter"/>
</dbReference>
<proteinExistence type="predicted"/>
<dbReference type="PANTHER" id="PTHR16305">
    <property type="entry name" value="TESTICULAR SOLUBLE ADENYLYL CYCLASE"/>
    <property type="match status" value="1"/>
</dbReference>
<keyword evidence="5" id="KW-1185">Reference proteome</keyword>
<dbReference type="GO" id="GO:0005524">
    <property type="term" value="F:ATP binding"/>
    <property type="evidence" value="ECO:0007669"/>
    <property type="project" value="UniProtKB-KW"/>
</dbReference>
<dbReference type="GO" id="GO:0005737">
    <property type="term" value="C:cytoplasm"/>
    <property type="evidence" value="ECO:0007669"/>
    <property type="project" value="TreeGrafter"/>
</dbReference>
<dbReference type="RefSeq" id="WP_120749765.1">
    <property type="nucleotide sequence ID" value="NZ_RBAH01000020.1"/>
</dbReference>
<dbReference type="SUPFAM" id="SSF52540">
    <property type="entry name" value="P-loop containing nucleoside triphosphate hydrolases"/>
    <property type="match status" value="1"/>
</dbReference>
<evidence type="ECO:0000256" key="1">
    <source>
        <dbReference type="ARBA" id="ARBA00022741"/>
    </source>
</evidence>
<evidence type="ECO:0000313" key="4">
    <source>
        <dbReference type="EMBL" id="RKN77056.1"/>
    </source>
</evidence>
<dbReference type="Pfam" id="PF13424">
    <property type="entry name" value="TPR_12"/>
    <property type="match status" value="1"/>
</dbReference>
<evidence type="ECO:0000256" key="2">
    <source>
        <dbReference type="ARBA" id="ARBA00022840"/>
    </source>
</evidence>
<dbReference type="SMART" id="SM01043">
    <property type="entry name" value="BTAD"/>
    <property type="match status" value="1"/>
</dbReference>
<reference evidence="4 5" key="1">
    <citation type="journal article" date="2007" name="Int. J. Syst. Evol. Microbiol.">
        <title>Paenibacillus ginsengarvi sp. nov., isolated from soil from ginseng cultivation.</title>
        <authorList>
            <person name="Yoon M.H."/>
            <person name="Ten L.N."/>
            <person name="Im W.T."/>
        </authorList>
    </citation>
    <scope>NUCLEOTIDE SEQUENCE [LARGE SCALE GENOMIC DNA]</scope>
    <source>
        <strain evidence="4 5">KCTC 13059</strain>
    </source>
</reference>
<sequence length="1111" mass="125330">MAGYSFQLLGSLNIALGVTPVTNIPGKKAALLLAYLILAADRPQSRRRIAFDFWPDSSEKQALSNLRKLLHDLRAGVPELDRFIRITPAYMQWNPELPCDSDVRAFERAAQGNTLYELRQAEELYRGELLPGFYEEWIEAKREELLQIYRNVLDKLTALLENRRDYEAALLFANKRLSEHPFREETYRLLMRLHGCRKDMAGVAQTYDRLSRVLETELGIAPSAETQQLYSSLMRSGDDLTEAAYSRKPLIGRIGEWGALLDLWQQAKTGTTSMLLLKGEAGIGKTRLALEFKAWAESQGIRTAWAGCYPTVRSLSYTPVTSWLRSIPLPPLSPVWLSELTRLLPELFETFPELPPPAPIRENWQLNKWYEAIERMLLAEQPLLLGLDDLQWCDKETLQFLAYMLRGGSKAKLFVIATMRTCEYANEAVDNFVAGLRLAGNIAEIELAPLTEEHTGRLMAAIVGAPLAELHAPGVHAETGGNPLFIVETMREWQAGKSSSEFCLSPLVKSVIESRLSRLPSASLQLVSVAAAVGKPVTPELLAIVSGMGEETVLGLMEQLTQLKIIREYEDRQYGFTHDTIRSVAYQAGNGSRRKIYHRQIANGLITYHQGWLEPAAAEIAYHFELAGMNAEAAAHYELAAAAAERLYANETRINYYRKLCELLPSDRILPYLMKLGEAWIVVGNWIEAEKSYRQWLERSGGSATIRERSLCDVALGNCLRQQGKYEEARGFLERALRCFELTEDASGVIFTYTTLGLLHYYMGSYDQTLECLRKRMELAGQQSRDDCRLFGVVGHLLYDQCRYDEAVYWIKKQIAIAAGYGDHYTTEQAMGLLALIDMDTDEMDRALAFLADKLELSRSIGDRMGFANGIGMLGRYYWYLGHDERALACIAFCLGEAVAIQDWRVAAIMLSYGGRCLLTRQRLDEADRWLDLSIRLFHKLRTPYFECETLYYASLLRESQDRQESAAEIAEQALQIANRLQRKDMAVSLQVLLAQLESGLGRLSPAEAINRLEALAGLYPDPREQAAIRYAMWKLDPELQKHDGAAARQLNEELYRKSGKRVYADRCRELGSYCTVSAAPPPMPSLAAEAVQAAGGSPRLPEDIELYLNR</sequence>
<dbReference type="SMART" id="SM00028">
    <property type="entry name" value="TPR"/>
    <property type="match status" value="5"/>
</dbReference>
<dbReference type="EMBL" id="RBAH01000020">
    <property type="protein sequence ID" value="RKN77056.1"/>
    <property type="molecule type" value="Genomic_DNA"/>
</dbReference>
<gene>
    <name evidence="4" type="ORF">D7M11_23825</name>
</gene>
<dbReference type="Proteomes" id="UP000282311">
    <property type="component" value="Unassembled WGS sequence"/>
</dbReference>
<dbReference type="Pfam" id="PF13191">
    <property type="entry name" value="AAA_16"/>
    <property type="match status" value="1"/>
</dbReference>
<dbReference type="PANTHER" id="PTHR16305:SF28">
    <property type="entry name" value="GUANYLATE CYCLASE DOMAIN-CONTAINING PROTEIN"/>
    <property type="match status" value="1"/>
</dbReference>
<dbReference type="InterPro" id="IPR036388">
    <property type="entry name" value="WH-like_DNA-bd_sf"/>
</dbReference>
<name>A0A3B0C054_9BACL</name>
<protein>
    <recommendedName>
        <fullName evidence="3">Bacterial transcriptional activator domain-containing protein</fullName>
    </recommendedName>
</protein>
<keyword evidence="2" id="KW-0067">ATP-binding</keyword>
<keyword evidence="1" id="KW-0547">Nucleotide-binding</keyword>
<dbReference type="Pfam" id="PF03704">
    <property type="entry name" value="BTAD"/>
    <property type="match status" value="1"/>
</dbReference>
<organism evidence="4 5">
    <name type="scientific">Paenibacillus ginsengarvi</name>
    <dbReference type="NCBI Taxonomy" id="400777"/>
    <lineage>
        <taxon>Bacteria</taxon>
        <taxon>Bacillati</taxon>
        <taxon>Bacillota</taxon>
        <taxon>Bacilli</taxon>
        <taxon>Bacillales</taxon>
        <taxon>Paenibacillaceae</taxon>
        <taxon>Paenibacillus</taxon>
    </lineage>
</organism>
<dbReference type="Gene3D" id="1.10.10.10">
    <property type="entry name" value="Winged helix-like DNA-binding domain superfamily/Winged helix DNA-binding domain"/>
    <property type="match status" value="1"/>
</dbReference>
<evidence type="ECO:0000313" key="5">
    <source>
        <dbReference type="Proteomes" id="UP000282311"/>
    </source>
</evidence>
<dbReference type="AlphaFoldDB" id="A0A3B0C054"/>
<feature type="domain" description="Bacterial transcriptional activator" evidence="3">
    <location>
        <begin position="101"/>
        <end position="234"/>
    </location>
</feature>
<accession>A0A3B0C054</accession>
<dbReference type="SUPFAM" id="SSF48452">
    <property type="entry name" value="TPR-like"/>
    <property type="match status" value="3"/>
</dbReference>
<dbReference type="InterPro" id="IPR019734">
    <property type="entry name" value="TPR_rpt"/>
</dbReference>
<dbReference type="InterPro" id="IPR041664">
    <property type="entry name" value="AAA_16"/>
</dbReference>